<proteinExistence type="predicted"/>
<protein>
    <submittedName>
        <fullName evidence="3">Sirohydrochlorin cobaltochelatase</fullName>
    </submittedName>
</protein>
<dbReference type="RefSeq" id="WP_282201141.1">
    <property type="nucleotide sequence ID" value="NZ_BOQE01000001.1"/>
</dbReference>
<evidence type="ECO:0000313" key="3">
    <source>
        <dbReference type="EMBL" id="GIM48246.1"/>
    </source>
</evidence>
<dbReference type="Proteomes" id="UP001057291">
    <property type="component" value="Unassembled WGS sequence"/>
</dbReference>
<evidence type="ECO:0000256" key="1">
    <source>
        <dbReference type="ARBA" id="ARBA00022723"/>
    </source>
</evidence>
<organism evidence="3 4">
    <name type="scientific">Collibacillus ludicampi</name>
    <dbReference type="NCBI Taxonomy" id="2771369"/>
    <lineage>
        <taxon>Bacteria</taxon>
        <taxon>Bacillati</taxon>
        <taxon>Bacillota</taxon>
        <taxon>Bacilli</taxon>
        <taxon>Bacillales</taxon>
        <taxon>Alicyclobacillaceae</taxon>
        <taxon>Collibacillus</taxon>
    </lineage>
</organism>
<accession>A0AAV4LKE2</accession>
<dbReference type="PANTHER" id="PTHR33542">
    <property type="entry name" value="SIROHYDROCHLORIN FERROCHELATASE, CHLOROPLASTIC"/>
    <property type="match status" value="1"/>
</dbReference>
<dbReference type="Gene3D" id="3.40.50.1400">
    <property type="match status" value="1"/>
</dbReference>
<gene>
    <name evidence="3" type="primary">cbiX</name>
    <name evidence="3" type="ORF">DNHGIG_37950</name>
</gene>
<dbReference type="PANTHER" id="PTHR33542:SF3">
    <property type="entry name" value="SIROHYDROCHLORIN FERROCHELATASE, CHLOROPLASTIC"/>
    <property type="match status" value="1"/>
</dbReference>
<dbReference type="GO" id="GO:0046872">
    <property type="term" value="F:metal ion binding"/>
    <property type="evidence" value="ECO:0007669"/>
    <property type="project" value="UniProtKB-KW"/>
</dbReference>
<keyword evidence="2" id="KW-0456">Lyase</keyword>
<comment type="caution">
    <text evidence="3">The sequence shown here is derived from an EMBL/GenBank/DDBJ whole genome shotgun (WGS) entry which is preliminary data.</text>
</comment>
<sequence length="125" mass="13926">MRLHTGIVIIAHGSRSDEANQDVMYIGKALREQGYYKVVEVGYLELARPDVLTAIDTCVSKGANHVIVIPFFLLAGTHVQEDLPALMEQARAKHPDVIIQMGRHLGFHQQLVEIILDRITDAKEG</sequence>
<dbReference type="GO" id="GO:0016829">
    <property type="term" value="F:lyase activity"/>
    <property type="evidence" value="ECO:0007669"/>
    <property type="project" value="UniProtKB-KW"/>
</dbReference>
<keyword evidence="4" id="KW-1185">Reference proteome</keyword>
<reference evidence="3" key="1">
    <citation type="journal article" date="2023" name="Int. J. Syst. Evol. Microbiol.">
        <title>Collibacillus ludicampi gen. nov., sp. nov., a new soil bacterium of the family Alicyclobacillaceae.</title>
        <authorList>
            <person name="Jojima T."/>
            <person name="Ioku Y."/>
            <person name="Fukuta Y."/>
            <person name="Shirasaka N."/>
            <person name="Matsumura Y."/>
            <person name="Mori M."/>
        </authorList>
    </citation>
    <scope>NUCLEOTIDE SEQUENCE</scope>
    <source>
        <strain evidence="3">TP075</strain>
    </source>
</reference>
<dbReference type="AlphaFoldDB" id="A0AAV4LKE2"/>
<evidence type="ECO:0000313" key="4">
    <source>
        <dbReference type="Proteomes" id="UP001057291"/>
    </source>
</evidence>
<name>A0AAV4LKE2_9BACL</name>
<dbReference type="EMBL" id="BOQE01000001">
    <property type="protein sequence ID" value="GIM48246.1"/>
    <property type="molecule type" value="Genomic_DNA"/>
</dbReference>
<dbReference type="SUPFAM" id="SSF53800">
    <property type="entry name" value="Chelatase"/>
    <property type="match status" value="1"/>
</dbReference>
<evidence type="ECO:0000256" key="2">
    <source>
        <dbReference type="ARBA" id="ARBA00023239"/>
    </source>
</evidence>
<dbReference type="Pfam" id="PF01903">
    <property type="entry name" value="CbiX"/>
    <property type="match status" value="1"/>
</dbReference>
<dbReference type="InterPro" id="IPR002762">
    <property type="entry name" value="CbiX-like"/>
</dbReference>
<keyword evidence="1" id="KW-0479">Metal-binding</keyword>
<dbReference type="CDD" id="cd03416">
    <property type="entry name" value="CbiX_SirB_N"/>
    <property type="match status" value="1"/>
</dbReference>
<dbReference type="InterPro" id="IPR050963">
    <property type="entry name" value="Sirohydro_Cobaltochel/CbiX"/>
</dbReference>